<sequence length="101" mass="12052">MQIVHPLVFEIIQQRLPVHQFAFYLDVKVLNWEGSIENFAFIDVLAQVNWQTGTVSRRRWIASHLVLYVRENETFESYIVQKKAFVIKMDQQCKMNSLIEH</sequence>
<reference evidence="1 2" key="1">
    <citation type="submission" date="2015-01" db="EMBL/GenBank/DDBJ databases">
        <title>Evolution of Trichinella species and genotypes.</title>
        <authorList>
            <person name="Korhonen P.K."/>
            <person name="Edoardo P."/>
            <person name="Giuseppe L.R."/>
            <person name="Gasser R.B."/>
        </authorList>
    </citation>
    <scope>NUCLEOTIDE SEQUENCE [LARGE SCALE GENOMIC DNA]</scope>
    <source>
        <strain evidence="1">ISS417</strain>
    </source>
</reference>
<evidence type="ECO:0000313" key="1">
    <source>
        <dbReference type="EMBL" id="KRX39210.1"/>
    </source>
</evidence>
<keyword evidence="2" id="KW-1185">Reference proteome</keyword>
<evidence type="ECO:0000313" key="2">
    <source>
        <dbReference type="Proteomes" id="UP000055048"/>
    </source>
</evidence>
<accession>A0A0V0TJK6</accession>
<dbReference type="EMBL" id="JYDJ01000240">
    <property type="protein sequence ID" value="KRX39210.1"/>
    <property type="molecule type" value="Genomic_DNA"/>
</dbReference>
<protein>
    <submittedName>
        <fullName evidence="1">Uncharacterized protein</fullName>
    </submittedName>
</protein>
<proteinExistence type="predicted"/>
<dbReference type="Proteomes" id="UP000055048">
    <property type="component" value="Unassembled WGS sequence"/>
</dbReference>
<gene>
    <name evidence="1" type="ORF">T05_12691</name>
</gene>
<name>A0A0V0TJK6_9BILA</name>
<comment type="caution">
    <text evidence="1">The sequence shown here is derived from an EMBL/GenBank/DDBJ whole genome shotgun (WGS) entry which is preliminary data.</text>
</comment>
<dbReference type="AlphaFoldDB" id="A0A0V0TJK6"/>
<organism evidence="1 2">
    <name type="scientific">Trichinella murrelli</name>
    <dbReference type="NCBI Taxonomy" id="144512"/>
    <lineage>
        <taxon>Eukaryota</taxon>
        <taxon>Metazoa</taxon>
        <taxon>Ecdysozoa</taxon>
        <taxon>Nematoda</taxon>
        <taxon>Enoplea</taxon>
        <taxon>Dorylaimia</taxon>
        <taxon>Trichinellida</taxon>
        <taxon>Trichinellidae</taxon>
        <taxon>Trichinella</taxon>
    </lineage>
</organism>